<evidence type="ECO:0000256" key="8">
    <source>
        <dbReference type="SAM" id="Phobius"/>
    </source>
</evidence>
<protein>
    <recommendedName>
        <fullName evidence="9">Major facilitator superfamily (MFS) profile domain-containing protein</fullName>
    </recommendedName>
</protein>
<name>A0A8H4QXC3_9AGAR</name>
<comment type="subcellular location">
    <subcellularLocation>
        <location evidence="1">Membrane</location>
        <topology evidence="1">Multi-pass membrane protein</topology>
    </subcellularLocation>
</comment>
<evidence type="ECO:0000256" key="4">
    <source>
        <dbReference type="ARBA" id="ARBA00022989"/>
    </source>
</evidence>
<keyword evidence="3 8" id="KW-0812">Transmembrane</keyword>
<accession>A0A8H4QXC3</accession>
<feature type="transmembrane region" description="Helical" evidence="8">
    <location>
        <begin position="410"/>
        <end position="430"/>
    </location>
</feature>
<evidence type="ECO:0000256" key="7">
    <source>
        <dbReference type="SAM" id="MobiDB-lite"/>
    </source>
</evidence>
<feature type="transmembrane region" description="Helical" evidence="8">
    <location>
        <begin position="50"/>
        <end position="71"/>
    </location>
</feature>
<sequence length="705" mass="76247">MSNETTEKPFDRNDTQESDLQAINTAPPGPAQDPPLNVEEASRFTKNTKWAIVAFTAFVGLFSPLTANIYFPAIPAISQAFGKSTELINLTVTMYLVLQGVAPMLWGPVSDHLGRRPISAICLLILALSCVGLARVPTSDYWLLMLLRCLQATGSASTIAIGAGVVGDISTRAERAGFFGLFTMGPMIGPALGPVIGGLLSDHLGWRSIFWFLCISAAACFVIIILFQPETLLSIVEGPRYDKYYRIYHPIIPVFSQRRPPRNAAHLQKKKVPKNPFPLFLNLDIDFLLAISAVATAVYNGVIATISSLFVDTYPFLNETTVGLCFLSIGGGMAIGSIVNGRLLDMEYQRFKRKVELKRSATKEEKGDVKDIKQDESFPLEEARLRLVPVFAILLAGSCAGNGWCVQKRVHIAVPLILQFIVGYSSIGLMNGVSTLMIDLIPGQSSSITACNNLIRCTLSAVMCLTTSLHNLPKPTTNMPSVLFVLTSANKTLTGAQTGWYLPEAAHAYYTISQQATVDFAAPKGANPPVDEGSVRDYAHDEESVRFLNDPVVKEKLAKTKKISEVNVTDYDALYYVGGHGPVIDLPVDPDNINLIGQYWNAGKIVSAVCHGPAALVNVVDAAGKSIFAGRNATGFSDEEEEIAKKVQDIPFLLEDRVKKLGANYSKASEAWAPKVVVDGKLITGQNPASAKPIAEAILKALAAN</sequence>
<dbReference type="PANTHER" id="PTHR23502:SF51">
    <property type="entry name" value="QUINIDINE RESISTANCE PROTEIN 1-RELATED"/>
    <property type="match status" value="1"/>
</dbReference>
<comment type="caution">
    <text evidence="10">The sequence shown here is derived from an EMBL/GenBank/DDBJ whole genome shotgun (WGS) entry which is preliminary data.</text>
</comment>
<dbReference type="InterPro" id="IPR020846">
    <property type="entry name" value="MFS_dom"/>
</dbReference>
<evidence type="ECO:0000259" key="9">
    <source>
        <dbReference type="PROSITE" id="PS50850"/>
    </source>
</evidence>
<keyword evidence="6" id="KW-0325">Glycoprotein</keyword>
<dbReference type="Pfam" id="PF07690">
    <property type="entry name" value="MFS_1"/>
    <property type="match status" value="1"/>
</dbReference>
<feature type="transmembrane region" description="Helical" evidence="8">
    <location>
        <begin position="209"/>
        <end position="227"/>
    </location>
</feature>
<dbReference type="PANTHER" id="PTHR23502">
    <property type="entry name" value="MAJOR FACILITATOR SUPERFAMILY"/>
    <property type="match status" value="1"/>
</dbReference>
<keyword evidence="2" id="KW-0813">Transport</keyword>
<evidence type="ECO:0000256" key="1">
    <source>
        <dbReference type="ARBA" id="ARBA00004141"/>
    </source>
</evidence>
<dbReference type="FunFam" id="1.20.1720.10:FF:000009">
    <property type="entry name" value="MFS multidrug transporter"/>
    <property type="match status" value="1"/>
</dbReference>
<dbReference type="GO" id="GO:0140115">
    <property type="term" value="P:export across plasma membrane"/>
    <property type="evidence" value="ECO:0007669"/>
    <property type="project" value="UniProtKB-ARBA"/>
</dbReference>
<dbReference type="InterPro" id="IPR002818">
    <property type="entry name" value="DJ-1/PfpI"/>
</dbReference>
<feature type="transmembrane region" description="Helical" evidence="8">
    <location>
        <begin position="142"/>
        <end position="166"/>
    </location>
</feature>
<dbReference type="EMBL" id="JAACJL010000017">
    <property type="protein sequence ID" value="KAF4618558.1"/>
    <property type="molecule type" value="Genomic_DNA"/>
</dbReference>
<dbReference type="FunFam" id="1.20.1250.20:FF:000172">
    <property type="entry name" value="MFS multidrug resistance transporter"/>
    <property type="match status" value="1"/>
</dbReference>
<dbReference type="InterPro" id="IPR011701">
    <property type="entry name" value="MFS"/>
</dbReference>
<feature type="domain" description="Major facilitator superfamily (MFS) profile" evidence="9">
    <location>
        <begin position="52"/>
        <end position="506"/>
    </location>
</feature>
<dbReference type="SUPFAM" id="SSF52317">
    <property type="entry name" value="Class I glutamine amidotransferase-like"/>
    <property type="match status" value="1"/>
</dbReference>
<feature type="transmembrane region" description="Helical" evidence="8">
    <location>
        <begin position="87"/>
        <end position="106"/>
    </location>
</feature>
<dbReference type="InterPro" id="IPR029062">
    <property type="entry name" value="Class_I_gatase-like"/>
</dbReference>
<feature type="transmembrane region" description="Helical" evidence="8">
    <location>
        <begin position="178"/>
        <end position="197"/>
    </location>
</feature>
<gene>
    <name evidence="10" type="ORF">D9613_010052</name>
</gene>
<reference evidence="10 11" key="1">
    <citation type="submission" date="2019-12" db="EMBL/GenBank/DDBJ databases">
        <authorList>
            <person name="Floudas D."/>
            <person name="Bentzer J."/>
            <person name="Ahren D."/>
            <person name="Johansson T."/>
            <person name="Persson P."/>
            <person name="Tunlid A."/>
        </authorList>
    </citation>
    <scope>NUCLEOTIDE SEQUENCE [LARGE SCALE GENOMIC DNA]</scope>
    <source>
        <strain evidence="10 11">CBS 102.39</strain>
    </source>
</reference>
<dbReference type="InterPro" id="IPR036259">
    <property type="entry name" value="MFS_trans_sf"/>
</dbReference>
<feature type="region of interest" description="Disordered" evidence="7">
    <location>
        <begin position="1"/>
        <end position="37"/>
    </location>
</feature>
<feature type="compositionally biased region" description="Basic and acidic residues" evidence="7">
    <location>
        <begin position="1"/>
        <end position="15"/>
    </location>
</feature>
<dbReference type="PROSITE" id="PS50850">
    <property type="entry name" value="MFS"/>
    <property type="match status" value="1"/>
</dbReference>
<keyword evidence="11" id="KW-1185">Reference proteome</keyword>
<dbReference type="GO" id="GO:0005886">
    <property type="term" value="C:plasma membrane"/>
    <property type="evidence" value="ECO:0007669"/>
    <property type="project" value="TreeGrafter"/>
</dbReference>
<keyword evidence="4 8" id="KW-1133">Transmembrane helix</keyword>
<evidence type="ECO:0000313" key="11">
    <source>
        <dbReference type="Proteomes" id="UP000521872"/>
    </source>
</evidence>
<dbReference type="AlphaFoldDB" id="A0A8H4QXC3"/>
<dbReference type="GO" id="GO:0015137">
    <property type="term" value="F:citrate transmembrane transporter activity"/>
    <property type="evidence" value="ECO:0007669"/>
    <property type="project" value="UniProtKB-ARBA"/>
</dbReference>
<feature type="transmembrane region" description="Helical" evidence="8">
    <location>
        <begin position="321"/>
        <end position="344"/>
    </location>
</feature>
<feature type="transmembrane region" description="Helical" evidence="8">
    <location>
        <begin position="118"/>
        <end position="136"/>
    </location>
</feature>
<evidence type="ECO:0000256" key="5">
    <source>
        <dbReference type="ARBA" id="ARBA00023136"/>
    </source>
</evidence>
<proteinExistence type="predicted"/>
<keyword evidence="5 8" id="KW-0472">Membrane</keyword>
<dbReference type="SUPFAM" id="SSF103473">
    <property type="entry name" value="MFS general substrate transporter"/>
    <property type="match status" value="1"/>
</dbReference>
<evidence type="ECO:0000256" key="3">
    <source>
        <dbReference type="ARBA" id="ARBA00022692"/>
    </source>
</evidence>
<dbReference type="Gene3D" id="3.40.50.880">
    <property type="match status" value="1"/>
</dbReference>
<dbReference type="Gene3D" id="1.20.1720.10">
    <property type="entry name" value="Multidrug resistance protein D"/>
    <property type="match status" value="1"/>
</dbReference>
<organism evidence="10 11">
    <name type="scientific">Agrocybe pediades</name>
    <dbReference type="NCBI Taxonomy" id="84607"/>
    <lineage>
        <taxon>Eukaryota</taxon>
        <taxon>Fungi</taxon>
        <taxon>Dikarya</taxon>
        <taxon>Basidiomycota</taxon>
        <taxon>Agaricomycotina</taxon>
        <taxon>Agaricomycetes</taxon>
        <taxon>Agaricomycetidae</taxon>
        <taxon>Agaricales</taxon>
        <taxon>Agaricineae</taxon>
        <taxon>Strophariaceae</taxon>
        <taxon>Agrocybe</taxon>
    </lineage>
</organism>
<evidence type="ECO:0000313" key="10">
    <source>
        <dbReference type="EMBL" id="KAF4618558.1"/>
    </source>
</evidence>
<dbReference type="Pfam" id="PF01965">
    <property type="entry name" value="DJ-1_PfpI"/>
    <property type="match status" value="1"/>
</dbReference>
<feature type="transmembrane region" description="Helical" evidence="8">
    <location>
        <begin position="279"/>
        <end position="301"/>
    </location>
</feature>
<evidence type="ECO:0000256" key="6">
    <source>
        <dbReference type="ARBA" id="ARBA00023180"/>
    </source>
</evidence>
<evidence type="ECO:0000256" key="2">
    <source>
        <dbReference type="ARBA" id="ARBA00022448"/>
    </source>
</evidence>
<dbReference type="Proteomes" id="UP000521872">
    <property type="component" value="Unassembled WGS sequence"/>
</dbReference>
<dbReference type="CDD" id="cd03141">
    <property type="entry name" value="GATase1_Hsp31_like"/>
    <property type="match status" value="1"/>
</dbReference>